<comment type="function">
    <text evidence="2">Endopeptidase that degrades small peptides of less than 7 kDa, such as glucagon and insulin.</text>
</comment>
<evidence type="ECO:0000256" key="4">
    <source>
        <dbReference type="ARBA" id="ARBA00012449"/>
    </source>
</evidence>
<comment type="cofactor">
    <cofactor evidence="1">
        <name>Zn(2+)</name>
        <dbReference type="ChEBI" id="CHEBI:29105"/>
    </cofactor>
</comment>
<dbReference type="Proteomes" id="UP000282818">
    <property type="component" value="Unassembled WGS sequence"/>
</dbReference>
<dbReference type="FunFam" id="3.30.830.10:FF:000005">
    <property type="entry name" value="nardilysin isoform X1"/>
    <property type="match status" value="1"/>
</dbReference>
<dbReference type="Gene3D" id="3.30.830.10">
    <property type="entry name" value="Metalloenzyme, LuxS/M16 peptidase-like"/>
    <property type="match status" value="4"/>
</dbReference>
<protein>
    <recommendedName>
        <fullName evidence="5">Protease 3</fullName>
        <ecNumber evidence="4">3.4.24.55</ecNumber>
    </recommendedName>
    <alternativeName>
        <fullName evidence="13">Pitrilysin</fullName>
    </alternativeName>
    <alternativeName>
        <fullName evidence="12">Protease III</fullName>
    </alternativeName>
    <alternativeName>
        <fullName evidence="11">Protease pi</fullName>
    </alternativeName>
</protein>
<evidence type="ECO:0000256" key="6">
    <source>
        <dbReference type="ARBA" id="ARBA00022670"/>
    </source>
</evidence>
<evidence type="ECO:0000256" key="11">
    <source>
        <dbReference type="ARBA" id="ARBA00029597"/>
    </source>
</evidence>
<evidence type="ECO:0000256" key="2">
    <source>
        <dbReference type="ARBA" id="ARBA00002184"/>
    </source>
</evidence>
<keyword evidence="20" id="KW-1185">Reference proteome</keyword>
<dbReference type="InterPro" id="IPR032632">
    <property type="entry name" value="Peptidase_M16_M"/>
</dbReference>
<dbReference type="InterPro" id="IPR050626">
    <property type="entry name" value="Peptidase_M16"/>
</dbReference>
<dbReference type="Pfam" id="PF00675">
    <property type="entry name" value="Peptidase_M16"/>
    <property type="match status" value="1"/>
</dbReference>
<evidence type="ECO:0000256" key="5">
    <source>
        <dbReference type="ARBA" id="ARBA00017565"/>
    </source>
</evidence>
<keyword evidence="6" id="KW-0645">Protease</keyword>
<evidence type="ECO:0000259" key="17">
    <source>
        <dbReference type="Pfam" id="PF16187"/>
    </source>
</evidence>
<dbReference type="Pfam" id="PF05193">
    <property type="entry name" value="Peptidase_M16_C"/>
    <property type="match status" value="1"/>
</dbReference>
<evidence type="ECO:0000256" key="7">
    <source>
        <dbReference type="ARBA" id="ARBA00022723"/>
    </source>
</evidence>
<keyword evidence="9" id="KW-0862">Zinc</keyword>
<dbReference type="GO" id="GO:0006508">
    <property type="term" value="P:proteolysis"/>
    <property type="evidence" value="ECO:0007669"/>
    <property type="project" value="UniProtKB-KW"/>
</dbReference>
<dbReference type="InterPro" id="IPR011765">
    <property type="entry name" value="Pept_M16_N"/>
</dbReference>
<proteinExistence type="inferred from homology"/>
<comment type="similarity">
    <text evidence="3 14">Belongs to the peptidase M16 family.</text>
</comment>
<evidence type="ECO:0000256" key="9">
    <source>
        <dbReference type="ARBA" id="ARBA00022833"/>
    </source>
</evidence>
<evidence type="ECO:0000256" key="12">
    <source>
        <dbReference type="ARBA" id="ARBA00031184"/>
    </source>
</evidence>
<evidence type="ECO:0000256" key="8">
    <source>
        <dbReference type="ARBA" id="ARBA00022801"/>
    </source>
</evidence>
<dbReference type="PANTHER" id="PTHR43690:SF18">
    <property type="entry name" value="INSULIN-DEGRADING ENZYME-RELATED"/>
    <property type="match status" value="1"/>
</dbReference>
<accession>A0A437QC10</accession>
<keyword evidence="8" id="KW-0378">Hydrolase</keyword>
<evidence type="ECO:0000256" key="1">
    <source>
        <dbReference type="ARBA" id="ARBA00001947"/>
    </source>
</evidence>
<dbReference type="GO" id="GO:0005737">
    <property type="term" value="C:cytoplasm"/>
    <property type="evidence" value="ECO:0007669"/>
    <property type="project" value="UniProtKB-ARBA"/>
</dbReference>
<dbReference type="PROSITE" id="PS00143">
    <property type="entry name" value="INSULINASE"/>
    <property type="match status" value="1"/>
</dbReference>
<comment type="caution">
    <text evidence="19">The sequence shown here is derived from an EMBL/GenBank/DDBJ whole genome shotgun (WGS) entry which is preliminary data.</text>
</comment>
<dbReference type="FunFam" id="3.30.830.10:FF:000012">
    <property type="entry name" value="Protease 3"/>
    <property type="match status" value="1"/>
</dbReference>
<dbReference type="InterPro" id="IPR054734">
    <property type="entry name" value="PqqF-like_C_4"/>
</dbReference>
<dbReference type="InterPro" id="IPR001431">
    <property type="entry name" value="Pept_M16_Zn_BS"/>
</dbReference>
<dbReference type="EC" id="3.4.24.55" evidence="4"/>
<feature type="domain" description="Peptidase M16 N-terminal" evidence="15">
    <location>
        <begin position="51"/>
        <end position="186"/>
    </location>
</feature>
<evidence type="ECO:0000259" key="18">
    <source>
        <dbReference type="Pfam" id="PF22456"/>
    </source>
</evidence>
<dbReference type="Pfam" id="PF22456">
    <property type="entry name" value="PqqF-like_C_4"/>
    <property type="match status" value="1"/>
</dbReference>
<organism evidence="19 20">
    <name type="scientific">Neptunomonas marina</name>
    <dbReference type="NCBI Taxonomy" id="1815562"/>
    <lineage>
        <taxon>Bacteria</taxon>
        <taxon>Pseudomonadati</taxon>
        <taxon>Pseudomonadota</taxon>
        <taxon>Gammaproteobacteria</taxon>
        <taxon>Oceanospirillales</taxon>
        <taxon>Oceanospirillaceae</taxon>
        <taxon>Neptunomonas</taxon>
    </lineage>
</organism>
<evidence type="ECO:0000259" key="15">
    <source>
        <dbReference type="Pfam" id="PF00675"/>
    </source>
</evidence>
<evidence type="ECO:0000256" key="10">
    <source>
        <dbReference type="ARBA" id="ARBA00023049"/>
    </source>
</evidence>
<feature type="domain" description="Coenzyme PQQ synthesis protein F-like C-terminal lobe" evidence="18">
    <location>
        <begin position="770"/>
        <end position="869"/>
    </location>
</feature>
<dbReference type="RefSeq" id="WP_127692271.1">
    <property type="nucleotide sequence ID" value="NZ_SACQ01000001.1"/>
</dbReference>
<evidence type="ECO:0000313" key="20">
    <source>
        <dbReference type="Proteomes" id="UP000282818"/>
    </source>
</evidence>
<dbReference type="GO" id="GO:0004222">
    <property type="term" value="F:metalloendopeptidase activity"/>
    <property type="evidence" value="ECO:0007669"/>
    <property type="project" value="UniProtKB-EC"/>
</dbReference>
<evidence type="ECO:0000313" key="19">
    <source>
        <dbReference type="EMBL" id="RVU32102.1"/>
    </source>
</evidence>
<sequence>MQLSQARSFQCLLALIVLFCSTISIAGEIIKSPNDSREYRSITLKNGLQALLISDPQADKAAASLDVGVGSNANPDERLGLAHFLEHMLFLGTKKYPEAGEYQAFIQSHGGNHNAFTANHTTNYYFDIDSSHLAPALDRFSQFFIAPLFEEQYTDRERHAVHSEYSSKIRDDGRRAYAVTKQVMNPDHPGNRFAVGSLETLSNEPAGALREDMIAFYNTHYSANLMKLVVLGKEPLAELEQWVTRYFSAIPDRALPPFEVKVPAYRASDLPMEVLIEPVKDIRQLSMTFPLPPSKASWPNKPAQLIAGVIGYEGDGSLLAYLKEQGWATGLGAYSDSSSAVETLLTTSISLTKEGLQHRDDVVAAFFSFMRAFQTTGLAQSLFDEEQTLAANDFRFLAKQEPIHYVSQLSQQMRDYPERHWIDAPYRLETLDQTQISQLLSAITPANMVLKVQAKGLETNQTEPHFKAPFAKQKISADRIATWQAADTQTALYVRHNNPFVPSDLNIAEIGSQKVPTELENTPHVESWYLPDTTFKLPKADLYFTLLSPFSRTGAKASVAMDLYVDMLNEQLNPVLYDAAIAGLSANIYAHSRGITVRVSGYNDKVGVLIDTIAAAMRHPTLPAKRFNVVKQSYLDGLQNAAKDKPFQQLFRVGYETLLNNPALAELNTAAQDITLKDIQEVPDALFATPFVRLFAHGNLTAEQTEQIARKIAETLQLENTASTPLEIAVKRLDTQALTKTVPVEHNDTALALYLQGSSTGIAERAQTALLAEILSAPFYSELRTEQQLGYIVFASPMSLRDLPGLSFVVQSPTASAELIETRINAFLDRQSAALRALTPDDLERFKNSLISRLTTEDKNRKERTNRFWQLLDKANIDFADRDKLVAAIKQLDNAQLIKALESLQQRRLTLRTMQPPE</sequence>
<evidence type="ECO:0000256" key="13">
    <source>
        <dbReference type="ARBA" id="ARBA00033450"/>
    </source>
</evidence>
<dbReference type="SUPFAM" id="SSF63411">
    <property type="entry name" value="LuxS/MPP-like metallohydrolase"/>
    <property type="match status" value="4"/>
</dbReference>
<evidence type="ECO:0000259" key="16">
    <source>
        <dbReference type="Pfam" id="PF05193"/>
    </source>
</evidence>
<dbReference type="PANTHER" id="PTHR43690">
    <property type="entry name" value="NARDILYSIN"/>
    <property type="match status" value="1"/>
</dbReference>
<keyword evidence="7" id="KW-0479">Metal-binding</keyword>
<reference evidence="19 20" key="1">
    <citation type="submission" date="2019-01" db="EMBL/GenBank/DDBJ databases">
        <authorList>
            <person name="Chen W.-M."/>
        </authorList>
    </citation>
    <scope>NUCLEOTIDE SEQUENCE [LARGE SCALE GENOMIC DNA]</scope>
    <source>
        <strain evidence="19 20">HPM-16</strain>
    </source>
</reference>
<evidence type="ECO:0000256" key="14">
    <source>
        <dbReference type="RuleBase" id="RU004447"/>
    </source>
</evidence>
<dbReference type="AlphaFoldDB" id="A0A437QC10"/>
<gene>
    <name evidence="19" type="ORF">EOE65_00140</name>
</gene>
<dbReference type="InterPro" id="IPR011249">
    <property type="entry name" value="Metalloenz_LuxS/M16"/>
</dbReference>
<dbReference type="GO" id="GO:0046872">
    <property type="term" value="F:metal ion binding"/>
    <property type="evidence" value="ECO:0007669"/>
    <property type="project" value="UniProtKB-KW"/>
</dbReference>
<name>A0A437QC10_9GAMM</name>
<keyword evidence="10" id="KW-0482">Metalloprotease</keyword>
<dbReference type="InterPro" id="IPR007863">
    <property type="entry name" value="Peptidase_M16_C"/>
</dbReference>
<feature type="domain" description="Peptidase M16 middle/third" evidence="17">
    <location>
        <begin position="394"/>
        <end position="654"/>
    </location>
</feature>
<dbReference type="EMBL" id="SACQ01000001">
    <property type="protein sequence ID" value="RVU32102.1"/>
    <property type="molecule type" value="Genomic_DNA"/>
</dbReference>
<dbReference type="Pfam" id="PF16187">
    <property type="entry name" value="Peptidase_M16_M"/>
    <property type="match status" value="1"/>
</dbReference>
<feature type="domain" description="Peptidase M16 C-terminal" evidence="16">
    <location>
        <begin position="210"/>
        <end position="387"/>
    </location>
</feature>
<evidence type="ECO:0000256" key="3">
    <source>
        <dbReference type="ARBA" id="ARBA00007261"/>
    </source>
</evidence>